<organism evidence="1 2">
    <name type="scientific">Fischerella thermalis JSC-11</name>
    <dbReference type="NCBI Taxonomy" id="741277"/>
    <lineage>
        <taxon>Bacteria</taxon>
        <taxon>Bacillati</taxon>
        <taxon>Cyanobacteriota</taxon>
        <taxon>Cyanophyceae</taxon>
        <taxon>Nostocales</taxon>
        <taxon>Hapalosiphonaceae</taxon>
        <taxon>Fischerella</taxon>
    </lineage>
</organism>
<sequence>MRVLCTRPRSENEPEHINDIADEILTTEPIKQQYRLVKINPPLYLGNKFFTLVSPHFPIPVPKTQSPLILTTVLSLDQSLA</sequence>
<dbReference type="EMBL" id="AGIZ01000003">
    <property type="protein sequence ID" value="EHC18171.1"/>
    <property type="molecule type" value="Genomic_DNA"/>
</dbReference>
<keyword evidence="2" id="KW-1185">Reference proteome</keyword>
<proteinExistence type="predicted"/>
<protein>
    <submittedName>
        <fullName evidence="1">Uncharacterized protein</fullName>
    </submittedName>
</protein>
<gene>
    <name evidence="1" type="ORF">FJSC11DRAFT_1233</name>
</gene>
<evidence type="ECO:0000313" key="1">
    <source>
        <dbReference type="EMBL" id="EHC18171.1"/>
    </source>
</evidence>
<dbReference type="Proteomes" id="UP000004344">
    <property type="component" value="Unassembled WGS sequence"/>
</dbReference>
<name>G6FQT6_9CYAN</name>
<dbReference type="AlphaFoldDB" id="G6FQT6"/>
<reference evidence="1 2" key="1">
    <citation type="submission" date="2011-09" db="EMBL/GenBank/DDBJ databases">
        <title>The draft genome of Fischerella sp. JSC-11.</title>
        <authorList>
            <consortium name="US DOE Joint Genome Institute (JGI-PGF)"/>
            <person name="Lucas S."/>
            <person name="Han J."/>
            <person name="Lapidus A."/>
            <person name="Cheng J.-F."/>
            <person name="Goodwin L."/>
            <person name="Pitluck S."/>
            <person name="Peters L."/>
            <person name="Land M.L."/>
            <person name="Hauser L."/>
            <person name="Sarkisova S."/>
            <person name="Bryant D.A."/>
            <person name="Brown I."/>
            <person name="Woyke T.J."/>
        </authorList>
    </citation>
    <scope>NUCLEOTIDE SEQUENCE [LARGE SCALE GENOMIC DNA]</scope>
    <source>
        <strain evidence="1 2">JSC-11</strain>
    </source>
</reference>
<evidence type="ECO:0000313" key="2">
    <source>
        <dbReference type="Proteomes" id="UP000004344"/>
    </source>
</evidence>
<comment type="caution">
    <text evidence="1">The sequence shown here is derived from an EMBL/GenBank/DDBJ whole genome shotgun (WGS) entry which is preliminary data.</text>
</comment>
<accession>G6FQT6</accession>